<reference evidence="1" key="2">
    <citation type="journal article" date="2022" name="Res Sq">
        <title>Comparative Genomics Reveals Insights into the Divergent Evolution of Astigmatic Mites and Household Pest Adaptations.</title>
        <authorList>
            <person name="Xiong Q."/>
            <person name="Wan A.T.-Y."/>
            <person name="Liu X.-Y."/>
            <person name="Fung C.S.-H."/>
            <person name="Xiao X."/>
            <person name="Malainual N."/>
            <person name="Hou J."/>
            <person name="Wang L."/>
            <person name="Wang M."/>
            <person name="Yang K."/>
            <person name="Cui Y."/>
            <person name="Leung E."/>
            <person name="Nong W."/>
            <person name="Shin S.-K."/>
            <person name="Au S."/>
            <person name="Jeong K.Y."/>
            <person name="Chew F.T."/>
            <person name="Hui J."/>
            <person name="Leung T.F."/>
            <person name="Tungtrongchitr A."/>
            <person name="Zhong N."/>
            <person name="Liu Z."/>
            <person name="Tsui S."/>
        </authorList>
    </citation>
    <scope>NUCLEOTIDE SEQUENCE</scope>
    <source>
        <strain evidence="1">Derf</strain>
        <tissue evidence="1">Whole organism</tissue>
    </source>
</reference>
<dbReference type="AlphaFoldDB" id="A0A922I1J8"/>
<evidence type="ECO:0000313" key="1">
    <source>
        <dbReference type="EMBL" id="KAH9520549.1"/>
    </source>
</evidence>
<gene>
    <name evidence="1" type="ORF">DERF_004252</name>
</gene>
<keyword evidence="2" id="KW-1185">Reference proteome</keyword>
<reference evidence="1" key="1">
    <citation type="submission" date="2013-05" db="EMBL/GenBank/DDBJ databases">
        <authorList>
            <person name="Yim A.K.Y."/>
            <person name="Chan T.F."/>
            <person name="Ji K.M."/>
            <person name="Liu X.Y."/>
            <person name="Zhou J.W."/>
            <person name="Li R.Q."/>
            <person name="Yang K.Y."/>
            <person name="Li J."/>
            <person name="Li M."/>
            <person name="Law P.T.W."/>
            <person name="Wu Y.L."/>
            <person name="Cai Z.L."/>
            <person name="Qin H."/>
            <person name="Bao Y."/>
            <person name="Leung R.K.K."/>
            <person name="Ng P.K.S."/>
            <person name="Zou J."/>
            <person name="Zhong X.J."/>
            <person name="Ran P.X."/>
            <person name="Zhong N.S."/>
            <person name="Liu Z.G."/>
            <person name="Tsui S.K.W."/>
        </authorList>
    </citation>
    <scope>NUCLEOTIDE SEQUENCE</scope>
    <source>
        <strain evidence="1">Derf</strain>
        <tissue evidence="1">Whole organism</tissue>
    </source>
</reference>
<dbReference type="Proteomes" id="UP000790347">
    <property type="component" value="Unassembled WGS sequence"/>
</dbReference>
<organism evidence="1 2">
    <name type="scientific">Dermatophagoides farinae</name>
    <name type="common">American house dust mite</name>
    <dbReference type="NCBI Taxonomy" id="6954"/>
    <lineage>
        <taxon>Eukaryota</taxon>
        <taxon>Metazoa</taxon>
        <taxon>Ecdysozoa</taxon>
        <taxon>Arthropoda</taxon>
        <taxon>Chelicerata</taxon>
        <taxon>Arachnida</taxon>
        <taxon>Acari</taxon>
        <taxon>Acariformes</taxon>
        <taxon>Sarcoptiformes</taxon>
        <taxon>Astigmata</taxon>
        <taxon>Psoroptidia</taxon>
        <taxon>Analgoidea</taxon>
        <taxon>Pyroglyphidae</taxon>
        <taxon>Dermatophagoidinae</taxon>
        <taxon>Dermatophagoides</taxon>
    </lineage>
</organism>
<accession>A0A922I1J8</accession>
<name>A0A922I1J8_DERFA</name>
<comment type="caution">
    <text evidence="1">The sequence shown here is derived from an EMBL/GenBank/DDBJ whole genome shotgun (WGS) entry which is preliminary data.</text>
</comment>
<proteinExistence type="predicted"/>
<sequence length="83" mass="9872">MAHFTISETKKNRRREFKMNVKLIILNGKDLRLNEHYWLLMLCSTGYNINKDKTFNDGLPLPNIDSLHGVAIFNYLERKERSF</sequence>
<protein>
    <submittedName>
        <fullName evidence="1">Uncharacterized protein</fullName>
    </submittedName>
</protein>
<evidence type="ECO:0000313" key="2">
    <source>
        <dbReference type="Proteomes" id="UP000790347"/>
    </source>
</evidence>
<dbReference type="EMBL" id="ASGP02000002">
    <property type="protein sequence ID" value="KAH9520549.1"/>
    <property type="molecule type" value="Genomic_DNA"/>
</dbReference>